<evidence type="ECO:0000256" key="2">
    <source>
        <dbReference type="ARBA" id="ARBA00022485"/>
    </source>
</evidence>
<dbReference type="Pfam" id="PF05681">
    <property type="entry name" value="Fumerase"/>
    <property type="match status" value="1"/>
</dbReference>
<evidence type="ECO:0000256" key="5">
    <source>
        <dbReference type="ARBA" id="ARBA00023014"/>
    </source>
</evidence>
<dbReference type="InterPro" id="IPR051208">
    <property type="entry name" value="Class-I_Fumarase/Tartrate_DH"/>
</dbReference>
<evidence type="ECO:0000259" key="7">
    <source>
        <dbReference type="Pfam" id="PF05681"/>
    </source>
</evidence>
<keyword evidence="4" id="KW-0408">Iron</keyword>
<evidence type="ECO:0000256" key="3">
    <source>
        <dbReference type="ARBA" id="ARBA00022723"/>
    </source>
</evidence>
<evidence type="ECO:0000313" key="8">
    <source>
        <dbReference type="EMBL" id="HFK20138.1"/>
    </source>
</evidence>
<dbReference type="NCBIfam" id="NF004885">
    <property type="entry name" value="PRK06246.1"/>
    <property type="match status" value="1"/>
</dbReference>
<evidence type="ECO:0000256" key="4">
    <source>
        <dbReference type="ARBA" id="ARBA00023004"/>
    </source>
</evidence>
<dbReference type="EC" id="4.2.1.2" evidence="8"/>
<dbReference type="InterPro" id="IPR004646">
    <property type="entry name" value="Fe-S_hydro-lyase_TtdA-typ_cat"/>
</dbReference>
<proteinExistence type="inferred from homology"/>
<feature type="domain" description="Fe-S hydro-lyase tartrate dehydratase alpha-type catalytic" evidence="7">
    <location>
        <begin position="2"/>
        <end position="264"/>
    </location>
</feature>
<organism evidence="8">
    <name type="scientific">Candidatus Methanomethylicus mesodigestus</name>
    <dbReference type="NCBI Taxonomy" id="1867258"/>
    <lineage>
        <taxon>Archaea</taxon>
        <taxon>Thermoproteota</taxon>
        <taxon>Methanosuratincolia</taxon>
        <taxon>Candidatus Methanomethylicales</taxon>
        <taxon>Candidatus Methanomethylicaceae</taxon>
        <taxon>Candidatus Methanomethylicus</taxon>
    </lineage>
</organism>
<keyword evidence="5" id="KW-0411">Iron-sulfur</keyword>
<dbReference type="NCBIfam" id="TIGR00722">
    <property type="entry name" value="ttdA_fumA_fumB"/>
    <property type="match status" value="1"/>
</dbReference>
<dbReference type="EMBL" id="DSTX01000002">
    <property type="protein sequence ID" value="HFK20138.1"/>
    <property type="molecule type" value="Genomic_DNA"/>
</dbReference>
<dbReference type="PANTHER" id="PTHR30389">
    <property type="entry name" value="FUMARATE HYDRATASE-RELATED"/>
    <property type="match status" value="1"/>
</dbReference>
<dbReference type="AlphaFoldDB" id="A0A7C3J4T9"/>
<comment type="similarity">
    <text evidence="1">Belongs to the class-I fumarase family.</text>
</comment>
<dbReference type="PANTHER" id="PTHR30389:SF17">
    <property type="entry name" value="L(+)-TARTRATE DEHYDRATASE SUBUNIT ALPHA-RELATED"/>
    <property type="match status" value="1"/>
</dbReference>
<reference evidence="8" key="1">
    <citation type="journal article" date="2020" name="mSystems">
        <title>Genome- and Community-Level Interaction Insights into Carbon Utilization and Element Cycling Functions of Hydrothermarchaeota in Hydrothermal Sediment.</title>
        <authorList>
            <person name="Zhou Z."/>
            <person name="Liu Y."/>
            <person name="Xu W."/>
            <person name="Pan J."/>
            <person name="Luo Z.H."/>
            <person name="Li M."/>
        </authorList>
    </citation>
    <scope>NUCLEOTIDE SEQUENCE [LARGE SCALE GENOMIC DNA]</scope>
    <source>
        <strain evidence="8">SpSt-468</strain>
    </source>
</reference>
<evidence type="ECO:0000256" key="6">
    <source>
        <dbReference type="ARBA" id="ARBA00023239"/>
    </source>
</evidence>
<accession>A0A7C3J4T9</accession>
<protein>
    <submittedName>
        <fullName evidence="8">Fumarate hydratase</fullName>
        <ecNumber evidence="8">4.2.1.2</ecNumber>
    </submittedName>
</protein>
<gene>
    <name evidence="8" type="ORF">ENS19_02555</name>
</gene>
<dbReference type="GO" id="GO:0046872">
    <property type="term" value="F:metal ion binding"/>
    <property type="evidence" value="ECO:0007669"/>
    <property type="project" value="UniProtKB-KW"/>
</dbReference>
<sequence>MAKVIRLLESELPLDVECLLRDAAAREVGLSRTVMETIIKNVEYARQNRIPMCQDTGTLIFFLEGGFDIREAKEEIGEAVAIATDEAPLRPNTVNPFTRENDGRNLGRGNPLIHFDAGSQSDGVPRIHIIAKGAGSENASRTCMLDPDQGLEGVKRIVVDAVRGAGSKPCPPIFVGVGIGGSHDHSALLAKKALLMDMRERSRDPMVASLEADLLEEINRLGIGPMGFGGKTTALGVRAEWAHCHTASLPVSVCIQCWALRRVSCTVKNGRLILDGHS</sequence>
<dbReference type="GO" id="GO:0051539">
    <property type="term" value="F:4 iron, 4 sulfur cluster binding"/>
    <property type="evidence" value="ECO:0007669"/>
    <property type="project" value="UniProtKB-KW"/>
</dbReference>
<evidence type="ECO:0000256" key="1">
    <source>
        <dbReference type="ARBA" id="ARBA00008876"/>
    </source>
</evidence>
<dbReference type="GO" id="GO:0004333">
    <property type="term" value="F:fumarate hydratase activity"/>
    <property type="evidence" value="ECO:0007669"/>
    <property type="project" value="UniProtKB-EC"/>
</dbReference>
<keyword evidence="2" id="KW-0004">4Fe-4S</keyword>
<comment type="caution">
    <text evidence="8">The sequence shown here is derived from an EMBL/GenBank/DDBJ whole genome shotgun (WGS) entry which is preliminary data.</text>
</comment>
<keyword evidence="6 8" id="KW-0456">Lyase</keyword>
<name>A0A7C3J4T9_9CREN</name>
<keyword evidence="3" id="KW-0479">Metal-binding</keyword>